<dbReference type="Pfam" id="PF07857">
    <property type="entry name" value="TMEM144"/>
    <property type="match status" value="1"/>
</dbReference>
<sequence length="352" mass="37025">METSFVYATATGVSDLGKDGGMFIVNNSAIAFLFCAITMMGWGSWANTQKLAGKERWPFALYYWDYALGVALLGVVFCFTLGNFGSAGTSAVANLHHASAGSLLRALASGALFNLSNILLVIAIDAAGMSLAFPVGVGLALVIGTVASYFHAPKGNPVLLGSGVVLIVFAMIMSAMATRQVQKQRSVSASRGLLFAIAAGCLMGFFYPQLISSMSPNFNSEPIQLGYLTPYTALLLFGIGLLLSNVLINTVFMRVQGSTYREYREAKPKLHWLGLLGGAIWMIALSLNVIASGVAGPAVSYALGQGATLVAALWGVFVWKEFRGAATATRTLVALMLIGYTAGLVLIGSAIM</sequence>
<feature type="transmembrane region" description="Helical" evidence="6">
    <location>
        <begin position="272"/>
        <end position="292"/>
    </location>
</feature>
<dbReference type="PANTHER" id="PTHR16119:SF17">
    <property type="entry name" value="TRANSMEMBRANE PROTEIN 144"/>
    <property type="match status" value="1"/>
</dbReference>
<evidence type="ECO:0000256" key="3">
    <source>
        <dbReference type="ARBA" id="ARBA00022692"/>
    </source>
</evidence>
<feature type="transmembrane region" description="Helical" evidence="6">
    <location>
        <begin position="131"/>
        <end position="152"/>
    </location>
</feature>
<dbReference type="PANTHER" id="PTHR16119">
    <property type="entry name" value="TRANSMEMBRANE PROTEIN 144"/>
    <property type="match status" value="1"/>
</dbReference>
<comment type="similarity">
    <text evidence="2">Belongs to the GRP transporter (TC 2.A.7.5) family.</text>
</comment>
<evidence type="ECO:0000256" key="6">
    <source>
        <dbReference type="SAM" id="Phobius"/>
    </source>
</evidence>
<feature type="transmembrane region" description="Helical" evidence="6">
    <location>
        <begin position="331"/>
        <end position="351"/>
    </location>
</feature>
<dbReference type="InterPro" id="IPR012435">
    <property type="entry name" value="TMEM144"/>
</dbReference>
<dbReference type="InterPro" id="IPR010651">
    <property type="entry name" value="Sugar_transport"/>
</dbReference>
<dbReference type="Proteomes" id="UP000535182">
    <property type="component" value="Unassembled WGS sequence"/>
</dbReference>
<comment type="subcellular location">
    <subcellularLocation>
        <location evidence="1">Membrane</location>
        <topology evidence="1">Multi-pass membrane protein</topology>
    </subcellularLocation>
</comment>
<evidence type="ECO:0000256" key="1">
    <source>
        <dbReference type="ARBA" id="ARBA00004141"/>
    </source>
</evidence>
<evidence type="ECO:0000256" key="2">
    <source>
        <dbReference type="ARBA" id="ARBA00006117"/>
    </source>
</evidence>
<evidence type="ECO:0000256" key="4">
    <source>
        <dbReference type="ARBA" id="ARBA00022989"/>
    </source>
</evidence>
<feature type="transmembrane region" description="Helical" evidence="6">
    <location>
        <begin position="20"/>
        <end position="42"/>
    </location>
</feature>
<evidence type="ECO:0000256" key="5">
    <source>
        <dbReference type="ARBA" id="ARBA00023136"/>
    </source>
</evidence>
<feature type="transmembrane region" description="Helical" evidence="6">
    <location>
        <begin position="63"/>
        <end position="82"/>
    </location>
</feature>
<feature type="transmembrane region" description="Helical" evidence="6">
    <location>
        <begin position="102"/>
        <end position="124"/>
    </location>
</feature>
<gene>
    <name evidence="7" type="ORF">HDF14_000810</name>
</gene>
<name>A0A9X0U2S6_9BACT</name>
<dbReference type="AlphaFoldDB" id="A0A9X0U2S6"/>
<organism evidence="7 8">
    <name type="scientific">Tunturiibacter gelidiferens</name>
    <dbReference type="NCBI Taxonomy" id="3069689"/>
    <lineage>
        <taxon>Bacteria</taxon>
        <taxon>Pseudomonadati</taxon>
        <taxon>Acidobacteriota</taxon>
        <taxon>Terriglobia</taxon>
        <taxon>Terriglobales</taxon>
        <taxon>Acidobacteriaceae</taxon>
        <taxon>Tunturiibacter</taxon>
    </lineage>
</organism>
<feature type="transmembrane region" description="Helical" evidence="6">
    <location>
        <begin position="158"/>
        <end position="177"/>
    </location>
</feature>
<reference evidence="7 8" key="1">
    <citation type="submission" date="2020-08" db="EMBL/GenBank/DDBJ databases">
        <title>Genomic Encyclopedia of Type Strains, Phase IV (KMG-V): Genome sequencing to study the core and pangenomes of soil and plant-associated prokaryotes.</title>
        <authorList>
            <person name="Whitman W."/>
        </authorList>
    </citation>
    <scope>NUCLEOTIDE SEQUENCE [LARGE SCALE GENOMIC DNA]</scope>
    <source>
        <strain evidence="7 8">X5P2</strain>
    </source>
</reference>
<keyword evidence="8" id="KW-1185">Reference proteome</keyword>
<dbReference type="RefSeq" id="WP_221304551.1">
    <property type="nucleotide sequence ID" value="NZ_JACHEB010000002.1"/>
</dbReference>
<protein>
    <submittedName>
        <fullName evidence="7">Glucose uptake protein</fullName>
    </submittedName>
</protein>
<dbReference type="EMBL" id="JACHEB010000002">
    <property type="protein sequence ID" value="MBB5327205.1"/>
    <property type="molecule type" value="Genomic_DNA"/>
</dbReference>
<feature type="transmembrane region" description="Helical" evidence="6">
    <location>
        <begin position="189"/>
        <end position="211"/>
    </location>
</feature>
<keyword evidence="5 6" id="KW-0472">Membrane</keyword>
<feature type="transmembrane region" description="Helical" evidence="6">
    <location>
        <begin position="298"/>
        <end position="319"/>
    </location>
</feature>
<dbReference type="GO" id="GO:0016020">
    <property type="term" value="C:membrane"/>
    <property type="evidence" value="ECO:0007669"/>
    <property type="project" value="UniProtKB-SubCell"/>
</dbReference>
<proteinExistence type="inferred from homology"/>
<evidence type="ECO:0000313" key="7">
    <source>
        <dbReference type="EMBL" id="MBB5327205.1"/>
    </source>
</evidence>
<comment type="caution">
    <text evidence="7">The sequence shown here is derived from an EMBL/GenBank/DDBJ whole genome shotgun (WGS) entry which is preliminary data.</text>
</comment>
<accession>A0A9X0U2S6</accession>
<keyword evidence="3 6" id="KW-0812">Transmembrane</keyword>
<evidence type="ECO:0000313" key="8">
    <source>
        <dbReference type="Proteomes" id="UP000535182"/>
    </source>
</evidence>
<feature type="transmembrane region" description="Helical" evidence="6">
    <location>
        <begin position="231"/>
        <end position="252"/>
    </location>
</feature>
<keyword evidence="4 6" id="KW-1133">Transmembrane helix</keyword>
<dbReference type="GO" id="GO:0015144">
    <property type="term" value="F:carbohydrate transmembrane transporter activity"/>
    <property type="evidence" value="ECO:0007669"/>
    <property type="project" value="InterPro"/>
</dbReference>